<dbReference type="PANTHER" id="PTHR33064:SF37">
    <property type="entry name" value="RIBONUCLEASE H"/>
    <property type="match status" value="1"/>
</dbReference>
<dbReference type="EMBL" id="QCYY01000337">
    <property type="protein sequence ID" value="ROT85275.1"/>
    <property type="molecule type" value="Genomic_DNA"/>
</dbReference>
<dbReference type="InterPro" id="IPR043128">
    <property type="entry name" value="Rev_trsase/Diguanyl_cyclase"/>
</dbReference>
<protein>
    <recommendedName>
        <fullName evidence="1">RNA-directed DNA polymerase</fullName>
        <ecNumber evidence="1">2.7.7.49</ecNumber>
    </recommendedName>
</protein>
<dbReference type="FunFam" id="3.30.70.270:FF:000020">
    <property type="entry name" value="Transposon Tf2-6 polyprotein-like Protein"/>
    <property type="match status" value="1"/>
</dbReference>
<dbReference type="PANTHER" id="PTHR33064">
    <property type="entry name" value="POL PROTEIN"/>
    <property type="match status" value="1"/>
</dbReference>
<proteinExistence type="predicted"/>
<dbReference type="GO" id="GO:0003964">
    <property type="term" value="F:RNA-directed DNA polymerase activity"/>
    <property type="evidence" value="ECO:0007669"/>
    <property type="project" value="UniProtKB-EC"/>
</dbReference>
<dbReference type="EC" id="2.7.7.49" evidence="1"/>
<dbReference type="InterPro" id="IPR000477">
    <property type="entry name" value="RT_dom"/>
</dbReference>
<reference evidence="3 4" key="1">
    <citation type="submission" date="2018-04" db="EMBL/GenBank/DDBJ databases">
        <authorList>
            <person name="Zhang X."/>
            <person name="Yuan J."/>
            <person name="Li F."/>
            <person name="Xiang J."/>
        </authorList>
    </citation>
    <scope>NUCLEOTIDE SEQUENCE [LARGE SCALE GENOMIC DNA]</scope>
    <source>
        <tissue evidence="3">Muscle</tissue>
    </source>
</reference>
<evidence type="ECO:0000259" key="2">
    <source>
        <dbReference type="PROSITE" id="PS50878"/>
    </source>
</evidence>
<evidence type="ECO:0000256" key="1">
    <source>
        <dbReference type="ARBA" id="ARBA00012493"/>
    </source>
</evidence>
<dbReference type="AlphaFoldDB" id="A0A3R7QZX5"/>
<comment type="caution">
    <text evidence="3">The sequence shown here is derived from an EMBL/GenBank/DDBJ whole genome shotgun (WGS) entry which is preliminary data.</text>
</comment>
<dbReference type="InterPro" id="IPR051320">
    <property type="entry name" value="Viral_Replic_Matur_Polypro"/>
</dbReference>
<dbReference type="SUPFAM" id="SSF56672">
    <property type="entry name" value="DNA/RNA polymerases"/>
    <property type="match status" value="1"/>
</dbReference>
<dbReference type="InterPro" id="IPR043502">
    <property type="entry name" value="DNA/RNA_pol_sf"/>
</dbReference>
<gene>
    <name evidence="3" type="ORF">C7M84_018262</name>
</gene>
<name>A0A3R7QZX5_PENVA</name>
<keyword evidence="4" id="KW-1185">Reference proteome</keyword>
<sequence length="191" mass="21704">MADLTSNLHGAKGYLPTHDGWHSRRPSLLRLLFDDILIFSGDPNEHLQHLRVVLKRLHNNGLVVRQDKCQFGATSVEFLGHKISPTGVSPLPSKVDAVSRFPPPTTIKGLQEFVGMVNYYHRFLSKIAHIMEPLYNSLAGKPKKLEWGPEQQKAFETTKIALASATTLTFHTRHSTYPYHRRKLHCCWGSR</sequence>
<dbReference type="Proteomes" id="UP000283509">
    <property type="component" value="Unassembled WGS sequence"/>
</dbReference>
<feature type="domain" description="Reverse transcriptase" evidence="2">
    <location>
        <begin position="1"/>
        <end position="83"/>
    </location>
</feature>
<organism evidence="3 4">
    <name type="scientific">Penaeus vannamei</name>
    <name type="common">Whiteleg shrimp</name>
    <name type="synonym">Litopenaeus vannamei</name>
    <dbReference type="NCBI Taxonomy" id="6689"/>
    <lineage>
        <taxon>Eukaryota</taxon>
        <taxon>Metazoa</taxon>
        <taxon>Ecdysozoa</taxon>
        <taxon>Arthropoda</taxon>
        <taxon>Crustacea</taxon>
        <taxon>Multicrustacea</taxon>
        <taxon>Malacostraca</taxon>
        <taxon>Eumalacostraca</taxon>
        <taxon>Eucarida</taxon>
        <taxon>Decapoda</taxon>
        <taxon>Dendrobranchiata</taxon>
        <taxon>Penaeoidea</taxon>
        <taxon>Penaeidae</taxon>
        <taxon>Penaeus</taxon>
    </lineage>
</organism>
<dbReference type="Pfam" id="PF00078">
    <property type="entry name" value="RVT_1"/>
    <property type="match status" value="1"/>
</dbReference>
<dbReference type="STRING" id="6689.A0A3R7QZX5"/>
<reference evidence="3 4" key="2">
    <citation type="submission" date="2019-01" db="EMBL/GenBank/DDBJ databases">
        <title>The decoding of complex shrimp genome reveals the adaptation for benthos swimmer, frequently molting mechanism and breeding impact on genome.</title>
        <authorList>
            <person name="Sun Y."/>
            <person name="Gao Y."/>
            <person name="Yu Y."/>
        </authorList>
    </citation>
    <scope>NUCLEOTIDE SEQUENCE [LARGE SCALE GENOMIC DNA]</scope>
    <source>
        <tissue evidence="3">Muscle</tissue>
    </source>
</reference>
<dbReference type="Gene3D" id="3.30.70.270">
    <property type="match status" value="2"/>
</dbReference>
<dbReference type="PROSITE" id="PS50878">
    <property type="entry name" value="RT_POL"/>
    <property type="match status" value="1"/>
</dbReference>
<accession>A0A3R7QZX5</accession>
<evidence type="ECO:0000313" key="3">
    <source>
        <dbReference type="EMBL" id="ROT85275.1"/>
    </source>
</evidence>
<dbReference type="OrthoDB" id="6356350at2759"/>
<evidence type="ECO:0000313" key="4">
    <source>
        <dbReference type="Proteomes" id="UP000283509"/>
    </source>
</evidence>